<dbReference type="Gene3D" id="3.60.140.10">
    <property type="entry name" value="CNF1/YfiH-like putative cysteine hydrolases"/>
    <property type="match status" value="1"/>
</dbReference>
<evidence type="ECO:0000256" key="9">
    <source>
        <dbReference type="ARBA" id="ARBA00047989"/>
    </source>
</evidence>
<evidence type="ECO:0000256" key="6">
    <source>
        <dbReference type="ARBA" id="ARBA00022801"/>
    </source>
</evidence>
<gene>
    <name evidence="12" type="ORF">H9815_15205</name>
</gene>
<keyword evidence="4" id="KW-0808">Transferase</keyword>
<protein>
    <submittedName>
        <fullName evidence="12">Polyphenol oxidase family protein</fullName>
    </submittedName>
</protein>
<comment type="catalytic activity">
    <reaction evidence="9">
        <text>adenosine + H2O + H(+) = inosine + NH4(+)</text>
        <dbReference type="Rhea" id="RHEA:24408"/>
        <dbReference type="ChEBI" id="CHEBI:15377"/>
        <dbReference type="ChEBI" id="CHEBI:15378"/>
        <dbReference type="ChEBI" id="CHEBI:16335"/>
        <dbReference type="ChEBI" id="CHEBI:17596"/>
        <dbReference type="ChEBI" id="CHEBI:28938"/>
        <dbReference type="EC" id="3.5.4.4"/>
    </reaction>
    <physiologicalReaction direction="left-to-right" evidence="9">
        <dbReference type="Rhea" id="RHEA:24409"/>
    </physiologicalReaction>
</comment>
<comment type="catalytic activity">
    <reaction evidence="10">
        <text>adenosine + phosphate = alpha-D-ribose 1-phosphate + adenine</text>
        <dbReference type="Rhea" id="RHEA:27642"/>
        <dbReference type="ChEBI" id="CHEBI:16335"/>
        <dbReference type="ChEBI" id="CHEBI:16708"/>
        <dbReference type="ChEBI" id="CHEBI:43474"/>
        <dbReference type="ChEBI" id="CHEBI:57720"/>
        <dbReference type="EC" id="2.4.2.1"/>
    </reaction>
    <physiologicalReaction direction="left-to-right" evidence="10">
        <dbReference type="Rhea" id="RHEA:27643"/>
    </physiologicalReaction>
</comment>
<evidence type="ECO:0000256" key="2">
    <source>
        <dbReference type="ARBA" id="ARBA00003215"/>
    </source>
</evidence>
<evidence type="ECO:0000256" key="4">
    <source>
        <dbReference type="ARBA" id="ARBA00022679"/>
    </source>
</evidence>
<dbReference type="SUPFAM" id="SSF64438">
    <property type="entry name" value="CNF1/YfiH-like putative cysteine hydrolases"/>
    <property type="match status" value="1"/>
</dbReference>
<evidence type="ECO:0000256" key="5">
    <source>
        <dbReference type="ARBA" id="ARBA00022723"/>
    </source>
</evidence>
<dbReference type="InterPro" id="IPR011324">
    <property type="entry name" value="Cytotoxic_necrot_fac-like_cat"/>
</dbReference>
<proteinExistence type="inferred from homology"/>
<evidence type="ECO:0000256" key="3">
    <source>
        <dbReference type="ARBA" id="ARBA00007353"/>
    </source>
</evidence>
<dbReference type="PANTHER" id="PTHR30616:SF2">
    <property type="entry name" value="PURINE NUCLEOSIDE PHOSPHORYLASE LACC1"/>
    <property type="match status" value="1"/>
</dbReference>
<name>A0A9D2EGS2_9MICO</name>
<evidence type="ECO:0000256" key="10">
    <source>
        <dbReference type="ARBA" id="ARBA00048968"/>
    </source>
</evidence>
<keyword evidence="8" id="KW-0186">Copper</keyword>
<dbReference type="InterPro" id="IPR038371">
    <property type="entry name" value="Cu_polyphenol_OxRdtase_sf"/>
</dbReference>
<comment type="catalytic activity">
    <reaction evidence="1">
        <text>inosine + phosphate = alpha-D-ribose 1-phosphate + hypoxanthine</text>
        <dbReference type="Rhea" id="RHEA:27646"/>
        <dbReference type="ChEBI" id="CHEBI:17368"/>
        <dbReference type="ChEBI" id="CHEBI:17596"/>
        <dbReference type="ChEBI" id="CHEBI:43474"/>
        <dbReference type="ChEBI" id="CHEBI:57720"/>
        <dbReference type="EC" id="2.4.2.1"/>
    </reaction>
    <physiologicalReaction direction="left-to-right" evidence="1">
        <dbReference type="Rhea" id="RHEA:27647"/>
    </physiologicalReaction>
</comment>
<dbReference type="InterPro" id="IPR003730">
    <property type="entry name" value="Cu_polyphenol_OxRdtase"/>
</dbReference>
<evidence type="ECO:0000256" key="7">
    <source>
        <dbReference type="ARBA" id="ARBA00022833"/>
    </source>
</evidence>
<keyword evidence="6" id="KW-0378">Hydrolase</keyword>
<dbReference type="GO" id="GO:0005507">
    <property type="term" value="F:copper ion binding"/>
    <property type="evidence" value="ECO:0007669"/>
    <property type="project" value="TreeGrafter"/>
</dbReference>
<dbReference type="CDD" id="cd16833">
    <property type="entry name" value="YfiH"/>
    <property type="match status" value="1"/>
</dbReference>
<dbReference type="PANTHER" id="PTHR30616">
    <property type="entry name" value="UNCHARACTERIZED PROTEIN YFIH"/>
    <property type="match status" value="1"/>
</dbReference>
<dbReference type="GO" id="GO:0017061">
    <property type="term" value="F:S-methyl-5-thioadenosine phosphorylase activity"/>
    <property type="evidence" value="ECO:0007669"/>
    <property type="project" value="UniProtKB-EC"/>
</dbReference>
<evidence type="ECO:0000256" key="11">
    <source>
        <dbReference type="ARBA" id="ARBA00049893"/>
    </source>
</evidence>
<reference evidence="12" key="2">
    <citation type="submission" date="2021-04" db="EMBL/GenBank/DDBJ databases">
        <authorList>
            <person name="Gilroy R."/>
        </authorList>
    </citation>
    <scope>NUCLEOTIDE SEQUENCE</scope>
    <source>
        <strain evidence="12">ChiGjej4B4-7305</strain>
    </source>
</reference>
<evidence type="ECO:0000313" key="12">
    <source>
        <dbReference type="EMBL" id="HIZ37120.1"/>
    </source>
</evidence>
<evidence type="ECO:0000256" key="8">
    <source>
        <dbReference type="ARBA" id="ARBA00023008"/>
    </source>
</evidence>
<keyword evidence="5" id="KW-0479">Metal-binding</keyword>
<dbReference type="EMBL" id="DXBY01000265">
    <property type="protein sequence ID" value="HIZ37120.1"/>
    <property type="molecule type" value="Genomic_DNA"/>
</dbReference>
<keyword evidence="7" id="KW-0862">Zinc</keyword>
<dbReference type="Pfam" id="PF02578">
    <property type="entry name" value="Cu-oxidase_4"/>
    <property type="match status" value="1"/>
</dbReference>
<comment type="function">
    <text evidence="2">Purine nucleoside enzyme that catalyzes the phosphorolysis of adenosine and inosine nucleosides, yielding D-ribose 1-phosphate and the respective free bases, adenine and hypoxanthine. Also catalyzes the phosphorolysis of S-methyl-5'-thioadenosine into adenine and S-methyl-5-thio-alpha-D-ribose 1-phosphate. Also has adenosine deaminase activity.</text>
</comment>
<dbReference type="AlphaFoldDB" id="A0A9D2EGS2"/>
<evidence type="ECO:0000313" key="13">
    <source>
        <dbReference type="Proteomes" id="UP000824037"/>
    </source>
</evidence>
<dbReference type="GO" id="GO:0016787">
    <property type="term" value="F:hydrolase activity"/>
    <property type="evidence" value="ECO:0007669"/>
    <property type="project" value="UniProtKB-KW"/>
</dbReference>
<reference evidence="12" key="1">
    <citation type="journal article" date="2021" name="PeerJ">
        <title>Extensive microbial diversity within the chicken gut microbiome revealed by metagenomics and culture.</title>
        <authorList>
            <person name="Gilroy R."/>
            <person name="Ravi A."/>
            <person name="Getino M."/>
            <person name="Pursley I."/>
            <person name="Horton D.L."/>
            <person name="Alikhan N.F."/>
            <person name="Baker D."/>
            <person name="Gharbi K."/>
            <person name="Hall N."/>
            <person name="Watson M."/>
            <person name="Adriaenssens E.M."/>
            <person name="Foster-Nyarko E."/>
            <person name="Jarju S."/>
            <person name="Secka A."/>
            <person name="Antonio M."/>
            <person name="Oren A."/>
            <person name="Chaudhuri R.R."/>
            <person name="La Ragione R."/>
            <person name="Hildebrand F."/>
            <person name="Pallen M.J."/>
        </authorList>
    </citation>
    <scope>NUCLEOTIDE SEQUENCE</scope>
    <source>
        <strain evidence="12">ChiGjej4B4-7305</strain>
    </source>
</reference>
<comment type="similarity">
    <text evidence="3">Belongs to the purine nucleoside phosphorylase YfiH/LACC1 family.</text>
</comment>
<dbReference type="Proteomes" id="UP000824037">
    <property type="component" value="Unassembled WGS sequence"/>
</dbReference>
<evidence type="ECO:0000256" key="1">
    <source>
        <dbReference type="ARBA" id="ARBA00000553"/>
    </source>
</evidence>
<organism evidence="12 13">
    <name type="scientific">Candidatus Ruania gallistercoris</name>
    <dbReference type="NCBI Taxonomy" id="2838746"/>
    <lineage>
        <taxon>Bacteria</taxon>
        <taxon>Bacillati</taxon>
        <taxon>Actinomycetota</taxon>
        <taxon>Actinomycetes</taxon>
        <taxon>Micrococcales</taxon>
        <taxon>Ruaniaceae</taxon>
        <taxon>Ruania</taxon>
    </lineage>
</organism>
<comment type="catalytic activity">
    <reaction evidence="11">
        <text>S-methyl-5'-thioadenosine + phosphate = 5-(methylsulfanyl)-alpha-D-ribose 1-phosphate + adenine</text>
        <dbReference type="Rhea" id="RHEA:11852"/>
        <dbReference type="ChEBI" id="CHEBI:16708"/>
        <dbReference type="ChEBI" id="CHEBI:17509"/>
        <dbReference type="ChEBI" id="CHEBI:43474"/>
        <dbReference type="ChEBI" id="CHEBI:58533"/>
        <dbReference type="EC" id="2.4.2.28"/>
    </reaction>
    <physiologicalReaction direction="left-to-right" evidence="11">
        <dbReference type="Rhea" id="RHEA:11853"/>
    </physiologicalReaction>
</comment>
<comment type="caution">
    <text evidence="12">The sequence shown here is derived from an EMBL/GenBank/DDBJ whole genome shotgun (WGS) entry which is preliminary data.</text>
</comment>
<accession>A0A9D2EGS2</accession>
<sequence length="236" mass="24176">MLTADLGPGTWAAFTTRAGGWSEDVYGSLNLGAGVGDDPAAVARNRGRLAQVADAPVAFLRQVHGADHFHWDAQAVPAQGEEPVADAVLTTTPGTAVAVLVADCVPVLLAGPGGVAAVHAGRQGLLAGVVPAAVDALAAVEVTVTRAAIGPAICGRCYEVPEGLRAEASAALPQLWSTTSWGTPALDLPAGVRAQLSEAGITQIDQHPHCTLEDDRFFSYRRSGVCGRFAGVVRLD</sequence>